<dbReference type="OrthoDB" id="427518at2759"/>
<evidence type="ECO:0000256" key="4">
    <source>
        <dbReference type="ARBA" id="ARBA00007920"/>
    </source>
</evidence>
<evidence type="ECO:0000256" key="2">
    <source>
        <dbReference type="ARBA" id="ARBA00004240"/>
    </source>
</evidence>
<dbReference type="GO" id="GO:0016020">
    <property type="term" value="C:membrane"/>
    <property type="evidence" value="ECO:0007669"/>
    <property type="project" value="UniProtKB-SubCell"/>
</dbReference>
<dbReference type="SUPFAM" id="SSF53474">
    <property type="entry name" value="alpha/beta-Hydrolases"/>
    <property type="match status" value="1"/>
</dbReference>
<feature type="compositionally biased region" description="Basic and acidic residues" evidence="8">
    <location>
        <begin position="1"/>
        <end position="16"/>
    </location>
</feature>
<dbReference type="Gene3D" id="3.40.50.1820">
    <property type="entry name" value="alpha/beta hydrolase"/>
    <property type="match status" value="1"/>
</dbReference>
<evidence type="ECO:0000256" key="1">
    <source>
        <dbReference type="ARBA" id="ARBA00004173"/>
    </source>
</evidence>
<evidence type="ECO:0000313" key="11">
    <source>
        <dbReference type="Proteomes" id="UP000566819"/>
    </source>
</evidence>
<dbReference type="GO" id="GO:0005739">
    <property type="term" value="C:mitochondrion"/>
    <property type="evidence" value="ECO:0007669"/>
    <property type="project" value="UniProtKB-SubCell"/>
</dbReference>
<evidence type="ECO:0000256" key="3">
    <source>
        <dbReference type="ARBA" id="ARBA00004370"/>
    </source>
</evidence>
<protein>
    <recommendedName>
        <fullName evidence="9">DUF676 domain-containing protein</fullName>
    </recommendedName>
</protein>
<feature type="region of interest" description="Disordered" evidence="8">
    <location>
        <begin position="124"/>
        <end position="162"/>
    </location>
</feature>
<feature type="compositionally biased region" description="Low complexity" evidence="8">
    <location>
        <begin position="138"/>
        <end position="156"/>
    </location>
</feature>
<evidence type="ECO:0000256" key="6">
    <source>
        <dbReference type="ARBA" id="ARBA00023128"/>
    </source>
</evidence>
<dbReference type="AlphaFoldDB" id="A0A8H4RZ42"/>
<comment type="caution">
    <text evidence="10">The sequence shown here is derived from an EMBL/GenBank/DDBJ whole genome shotgun (WGS) entry which is preliminary data.</text>
</comment>
<keyword evidence="6" id="KW-0496">Mitochondrion</keyword>
<keyword evidence="5" id="KW-0256">Endoplasmic reticulum</keyword>
<evidence type="ECO:0000256" key="5">
    <source>
        <dbReference type="ARBA" id="ARBA00022824"/>
    </source>
</evidence>
<dbReference type="Pfam" id="PF05057">
    <property type="entry name" value="DUF676"/>
    <property type="match status" value="1"/>
</dbReference>
<dbReference type="Proteomes" id="UP000566819">
    <property type="component" value="Unassembled WGS sequence"/>
</dbReference>
<keyword evidence="7" id="KW-0472">Membrane</keyword>
<reference evidence="10 11" key="1">
    <citation type="submission" date="2020-03" db="EMBL/GenBank/DDBJ databases">
        <title>Draft Genome Sequence of Cudoniella acicularis.</title>
        <authorList>
            <person name="Buettner E."/>
            <person name="Kellner H."/>
        </authorList>
    </citation>
    <scope>NUCLEOTIDE SEQUENCE [LARGE SCALE GENOMIC DNA]</scope>
    <source>
        <strain evidence="10 11">DSM 108380</strain>
    </source>
</reference>
<evidence type="ECO:0000256" key="8">
    <source>
        <dbReference type="SAM" id="MobiDB-lite"/>
    </source>
</evidence>
<accession>A0A8H4RZ42</accession>
<proteinExistence type="inferred from homology"/>
<dbReference type="EMBL" id="JAAMPI010000033">
    <property type="protein sequence ID" value="KAF4637162.1"/>
    <property type="molecule type" value="Genomic_DNA"/>
</dbReference>
<organism evidence="10 11">
    <name type="scientific">Cudoniella acicularis</name>
    <dbReference type="NCBI Taxonomy" id="354080"/>
    <lineage>
        <taxon>Eukaryota</taxon>
        <taxon>Fungi</taxon>
        <taxon>Dikarya</taxon>
        <taxon>Ascomycota</taxon>
        <taxon>Pezizomycotina</taxon>
        <taxon>Leotiomycetes</taxon>
        <taxon>Helotiales</taxon>
        <taxon>Tricladiaceae</taxon>
        <taxon>Cudoniella</taxon>
    </lineage>
</organism>
<feature type="region of interest" description="Disordered" evidence="8">
    <location>
        <begin position="1"/>
        <end position="49"/>
    </location>
</feature>
<dbReference type="InterPro" id="IPR052374">
    <property type="entry name" value="SERAC1"/>
</dbReference>
<dbReference type="GO" id="GO:0005783">
    <property type="term" value="C:endoplasmic reticulum"/>
    <property type="evidence" value="ECO:0007669"/>
    <property type="project" value="UniProtKB-SubCell"/>
</dbReference>
<evidence type="ECO:0000313" key="10">
    <source>
        <dbReference type="EMBL" id="KAF4637162.1"/>
    </source>
</evidence>
<evidence type="ECO:0000259" key="9">
    <source>
        <dbReference type="Pfam" id="PF05057"/>
    </source>
</evidence>
<feature type="compositionally biased region" description="Basic and acidic residues" evidence="8">
    <location>
        <begin position="23"/>
        <end position="35"/>
    </location>
</feature>
<dbReference type="PANTHER" id="PTHR48182:SF2">
    <property type="entry name" value="PROTEIN SERAC1"/>
    <property type="match status" value="1"/>
</dbReference>
<dbReference type="PANTHER" id="PTHR48182">
    <property type="entry name" value="PROTEIN SERAC1"/>
    <property type="match status" value="1"/>
</dbReference>
<dbReference type="InterPro" id="IPR029058">
    <property type="entry name" value="AB_hydrolase_fold"/>
</dbReference>
<dbReference type="InterPro" id="IPR007751">
    <property type="entry name" value="DUF676_lipase-like"/>
</dbReference>
<evidence type="ECO:0000256" key="7">
    <source>
        <dbReference type="ARBA" id="ARBA00023136"/>
    </source>
</evidence>
<keyword evidence="11" id="KW-1185">Reference proteome</keyword>
<name>A0A8H4RZ42_9HELO</name>
<feature type="domain" description="DUF676" evidence="9">
    <location>
        <begin position="189"/>
        <end position="327"/>
    </location>
</feature>
<comment type="subcellular location">
    <subcellularLocation>
        <location evidence="2">Endoplasmic reticulum</location>
    </subcellularLocation>
    <subcellularLocation>
        <location evidence="3">Membrane</location>
    </subcellularLocation>
    <subcellularLocation>
        <location evidence="1">Mitochondrion</location>
    </subcellularLocation>
</comment>
<sequence>MILDVREKQERARIDSNKATTTTEKEKKEAEKAEKALSPTKSRKAPISKKKAVRFISVGVKEGGGPTEPEKRSKTGQVIKALLTDHFSPLSFQVGTSEKSLLASSTMGTKSPRRRNITEIFRIKGRRSSPEEGNDVVSTASASTDSSTTLTPSTQSVLDGSENQKSIGNIGSLVLSSPSKNDVAFDIWLIHGLTGDRHKTWLHPNGTYWPSLLTSDFPQARVITYGYDANIARFEKNLQNSSSEGLHSYGQSLAFAIRNSRQNQDTQDRDRSSSCKKRPIYFIAHSLGGLVVEQALLICIGPDESLHDVAASTAGIMFMGTPHQGSHLARWGSALGKLVPDNIRTVNQRALSVLKRDSEVCRNLENAFQEQAKNGRFRHVRLFSFYETIALGGLGGMIVEEASAVLKGDGKCPIHGTHMSMVRFAGREDDGYCKIKGQLLAWLELLQVKLEVAGNMGNLIEPETREERARENKEGQRGVTMQGASFGGFISGGTINANQTAAGGNVYYYSRDRSSYEEETTGSEDN</sequence>
<comment type="similarity">
    <text evidence="4">Belongs to the putative lipase ROG1 family.</text>
</comment>
<gene>
    <name evidence="10" type="ORF">G7Y89_g907</name>
</gene>